<feature type="transmembrane region" description="Helical" evidence="1">
    <location>
        <begin position="38"/>
        <end position="57"/>
    </location>
</feature>
<organism evidence="2 3">
    <name type="scientific">Treponema succinifaciens (strain ATCC 33096 / DSM 2489 / 6091)</name>
    <dbReference type="NCBI Taxonomy" id="869209"/>
    <lineage>
        <taxon>Bacteria</taxon>
        <taxon>Pseudomonadati</taxon>
        <taxon>Spirochaetota</taxon>
        <taxon>Spirochaetia</taxon>
        <taxon>Spirochaetales</taxon>
        <taxon>Treponemataceae</taxon>
        <taxon>Treponema</taxon>
    </lineage>
</organism>
<accession>F2NYJ9</accession>
<geneLocation type="plasmid" evidence="2 3">
    <name>pTRESU01</name>
</geneLocation>
<dbReference type="RefSeq" id="WP_013702746.1">
    <property type="nucleotide sequence ID" value="NC_015386.1"/>
</dbReference>
<dbReference type="AlphaFoldDB" id="F2NYJ9"/>
<feature type="transmembrane region" description="Helical" evidence="1">
    <location>
        <begin position="77"/>
        <end position="99"/>
    </location>
</feature>
<dbReference type="Proteomes" id="UP000006852">
    <property type="component" value="Plasmid pTRESU01"/>
</dbReference>
<keyword evidence="1" id="KW-1133">Transmembrane helix</keyword>
<dbReference type="OrthoDB" id="6292715at2"/>
<protein>
    <submittedName>
        <fullName evidence="2">Uncharacterized protein</fullName>
    </submittedName>
</protein>
<reference evidence="3" key="1">
    <citation type="submission" date="2011-04" db="EMBL/GenBank/DDBJ databases">
        <title>The complete genome of plasmid of Treponema succinifaciens DSM 2489.</title>
        <authorList>
            <person name="Lucas S."/>
            <person name="Copeland A."/>
            <person name="Lapidus A."/>
            <person name="Bruce D."/>
            <person name="Goodwin L."/>
            <person name="Pitluck S."/>
            <person name="Peters L."/>
            <person name="Kyrpides N."/>
            <person name="Mavromatis K."/>
            <person name="Ivanova N."/>
            <person name="Ovchinnikova G."/>
            <person name="Teshima H."/>
            <person name="Detter J.C."/>
            <person name="Tapia R."/>
            <person name="Han C."/>
            <person name="Land M."/>
            <person name="Hauser L."/>
            <person name="Markowitz V."/>
            <person name="Cheng J.-F."/>
            <person name="Hugenholtz P."/>
            <person name="Woyke T."/>
            <person name="Wu D."/>
            <person name="Gronow S."/>
            <person name="Wellnitz S."/>
            <person name="Brambilla E."/>
            <person name="Klenk H.-P."/>
            <person name="Eisen J.A."/>
        </authorList>
    </citation>
    <scope>NUCLEOTIDE SEQUENCE [LARGE SCALE GENOMIC DNA]</scope>
    <source>
        <strain evidence="3">ATCC 33096 / DSM 2489 / 6091</strain>
        <plasmid evidence="3">Plasmid pTRESU01</plasmid>
    </source>
</reference>
<gene>
    <name evidence="2" type="ordered locus">Tresu_2637</name>
</gene>
<dbReference type="KEGG" id="tsu:Tresu_2637"/>
<name>F2NYJ9_TRES6</name>
<keyword evidence="3" id="KW-1185">Reference proteome</keyword>
<evidence type="ECO:0000313" key="2">
    <source>
        <dbReference type="EMBL" id="AEB15498.1"/>
    </source>
</evidence>
<dbReference type="EMBL" id="CP002632">
    <property type="protein sequence ID" value="AEB15498.1"/>
    <property type="molecule type" value="Genomic_DNA"/>
</dbReference>
<keyword evidence="2" id="KW-0614">Plasmid</keyword>
<evidence type="ECO:0000256" key="1">
    <source>
        <dbReference type="SAM" id="Phobius"/>
    </source>
</evidence>
<proteinExistence type="predicted"/>
<keyword evidence="1" id="KW-0812">Transmembrane</keyword>
<dbReference type="GeneID" id="302999735"/>
<evidence type="ECO:0000313" key="3">
    <source>
        <dbReference type="Proteomes" id="UP000006852"/>
    </source>
</evidence>
<dbReference type="HOGENOM" id="CLU_1668640_0_0_12"/>
<keyword evidence="1" id="KW-0472">Membrane</keyword>
<sequence length="158" mass="18794">MNKKVVLVALCLFFLCVLFIFLKDTVMSCIRYLLEAEKVKFIFTALMFTMISCYSIFNKHETDNTNICFYRFKNNFWLLDLLLNSCTYISIFLTAFSLLKGTYIQKFYGDKIYFLEFEAYDIYVMFGVSLILLWYALYNCVQMFIEVVHIKSSKKPII</sequence>
<feature type="transmembrane region" description="Helical" evidence="1">
    <location>
        <begin position="122"/>
        <end position="145"/>
    </location>
</feature>